<dbReference type="RefSeq" id="WP_170949402.1">
    <property type="nucleotide sequence ID" value="NZ_OBQC01000002.1"/>
</dbReference>
<evidence type="ECO:0000256" key="3">
    <source>
        <dbReference type="ARBA" id="ARBA00022777"/>
    </source>
</evidence>
<dbReference type="SUPFAM" id="SSF55890">
    <property type="entry name" value="Sporulation response regulatory protein Spo0B"/>
    <property type="match status" value="1"/>
</dbReference>
<evidence type="ECO:0000256" key="2">
    <source>
        <dbReference type="ARBA" id="ARBA00022679"/>
    </source>
</evidence>
<dbReference type="InterPro" id="IPR037100">
    <property type="entry name" value="Spo0B_C_sf"/>
</dbReference>
<proteinExistence type="predicted"/>
<dbReference type="GO" id="GO:0000155">
    <property type="term" value="F:phosphorelay sensor kinase activity"/>
    <property type="evidence" value="ECO:0007669"/>
    <property type="project" value="InterPro"/>
</dbReference>
<dbReference type="Proteomes" id="UP000219252">
    <property type="component" value="Unassembled WGS sequence"/>
</dbReference>
<evidence type="ECO:0000256" key="1">
    <source>
        <dbReference type="ARBA" id="ARBA00022553"/>
    </source>
</evidence>
<evidence type="ECO:0000313" key="5">
    <source>
        <dbReference type="EMBL" id="SOC36419.1"/>
    </source>
</evidence>
<dbReference type="Gene3D" id="3.30.565.30">
    <property type="entry name" value="Sporulation initiation phosphotransferase B (SpoOB), C-terminal domain"/>
    <property type="match status" value="1"/>
</dbReference>
<sequence length="173" mass="20456">MENKTFTVVDTIRFANHDFLNHLQLINLNLELGRIEEAKGLIKNISENYKTYSILKMIPLPKTVEWLYTFNFRYPAIHLTINSSVKDVNRLQNDDEIVEYLDNTIKHIYNGLDPSVEHKLLIDIQIKQNNFKLQFQLTGKWETELAHPTKLTNIKVKTYEKTNLSWEYELTSE</sequence>
<keyword evidence="1" id="KW-0597">Phosphoprotein</keyword>
<organism evidence="5 6">
    <name type="scientific">Ureibacillus acetophenoni</name>
    <dbReference type="NCBI Taxonomy" id="614649"/>
    <lineage>
        <taxon>Bacteria</taxon>
        <taxon>Bacillati</taxon>
        <taxon>Bacillota</taxon>
        <taxon>Bacilli</taxon>
        <taxon>Bacillales</taxon>
        <taxon>Caryophanaceae</taxon>
        <taxon>Ureibacillus</taxon>
    </lineage>
</organism>
<dbReference type="InterPro" id="IPR016120">
    <property type="entry name" value="Sig_transdc_His_kin_SpoOB"/>
</dbReference>
<evidence type="ECO:0000313" key="6">
    <source>
        <dbReference type="Proteomes" id="UP000219252"/>
    </source>
</evidence>
<accession>A0A285U3L5</accession>
<dbReference type="AlphaFoldDB" id="A0A285U3L5"/>
<dbReference type="InterPro" id="IPR039506">
    <property type="entry name" value="SPOB_a"/>
</dbReference>
<protein>
    <submittedName>
        <fullName evidence="5">Stage 0 sporulation protein B (Sporulation initiation phosphotransferase)</fullName>
    </submittedName>
</protein>
<reference evidence="6" key="1">
    <citation type="submission" date="2017-08" db="EMBL/GenBank/DDBJ databases">
        <authorList>
            <person name="Varghese N."/>
            <person name="Submissions S."/>
        </authorList>
    </citation>
    <scope>NUCLEOTIDE SEQUENCE [LARGE SCALE GENOMIC DNA]</scope>
    <source>
        <strain evidence="6">JC23</strain>
    </source>
</reference>
<dbReference type="Pfam" id="PF14689">
    <property type="entry name" value="SPOB_a"/>
    <property type="match status" value="1"/>
</dbReference>
<keyword evidence="2 5" id="KW-0808">Transferase</keyword>
<dbReference type="Gene3D" id="1.10.287.130">
    <property type="match status" value="1"/>
</dbReference>
<evidence type="ECO:0000259" key="4">
    <source>
        <dbReference type="Pfam" id="PF14689"/>
    </source>
</evidence>
<feature type="domain" description="SpoOB alpha-helical" evidence="4">
    <location>
        <begin position="4"/>
        <end position="53"/>
    </location>
</feature>
<name>A0A285U3L5_9BACL</name>
<keyword evidence="6" id="KW-1185">Reference proteome</keyword>
<keyword evidence="3" id="KW-0418">Kinase</keyword>
<gene>
    <name evidence="5" type="ORF">SAMN05877842_102337</name>
</gene>
<dbReference type="EMBL" id="OBQC01000002">
    <property type="protein sequence ID" value="SOC36419.1"/>
    <property type="molecule type" value="Genomic_DNA"/>
</dbReference>